<name>A0ABT9QFB7_9ACTN</name>
<feature type="compositionally biased region" description="Basic residues" evidence="1">
    <location>
        <begin position="1"/>
        <end position="12"/>
    </location>
</feature>
<dbReference type="RefSeq" id="WP_307561142.1">
    <property type="nucleotide sequence ID" value="NZ_JAUSQU010000001.1"/>
</dbReference>
<protein>
    <submittedName>
        <fullName evidence="2">Uncharacterized protein</fullName>
    </submittedName>
</protein>
<gene>
    <name evidence="2" type="ORF">J2853_004682</name>
</gene>
<keyword evidence="3" id="KW-1185">Reference proteome</keyword>
<accession>A0ABT9QFB7</accession>
<dbReference type="EMBL" id="JAUSQU010000001">
    <property type="protein sequence ID" value="MDP9845471.1"/>
    <property type="molecule type" value="Genomic_DNA"/>
</dbReference>
<feature type="region of interest" description="Disordered" evidence="1">
    <location>
        <begin position="1"/>
        <end position="20"/>
    </location>
</feature>
<dbReference type="Proteomes" id="UP001225356">
    <property type="component" value="Unassembled WGS sequence"/>
</dbReference>
<proteinExistence type="predicted"/>
<sequence>MRRHAPGFRSRSRSSPSTPAEELIGILLTQRHMTSPMPPAVIRDFWTCAYQAIDD</sequence>
<comment type="caution">
    <text evidence="2">The sequence shown here is derived from an EMBL/GenBank/DDBJ whole genome shotgun (WGS) entry which is preliminary data.</text>
</comment>
<organism evidence="2 3">
    <name type="scientific">Streptosporangium lutulentum</name>
    <dbReference type="NCBI Taxonomy" id="1461250"/>
    <lineage>
        <taxon>Bacteria</taxon>
        <taxon>Bacillati</taxon>
        <taxon>Actinomycetota</taxon>
        <taxon>Actinomycetes</taxon>
        <taxon>Streptosporangiales</taxon>
        <taxon>Streptosporangiaceae</taxon>
        <taxon>Streptosporangium</taxon>
    </lineage>
</organism>
<evidence type="ECO:0000313" key="2">
    <source>
        <dbReference type="EMBL" id="MDP9845471.1"/>
    </source>
</evidence>
<reference evidence="2 3" key="1">
    <citation type="submission" date="2023-07" db="EMBL/GenBank/DDBJ databases">
        <title>Sequencing the genomes of 1000 actinobacteria strains.</title>
        <authorList>
            <person name="Klenk H.-P."/>
        </authorList>
    </citation>
    <scope>NUCLEOTIDE SEQUENCE [LARGE SCALE GENOMIC DNA]</scope>
    <source>
        <strain evidence="2 3">DSM 46740</strain>
    </source>
</reference>
<evidence type="ECO:0000256" key="1">
    <source>
        <dbReference type="SAM" id="MobiDB-lite"/>
    </source>
</evidence>
<evidence type="ECO:0000313" key="3">
    <source>
        <dbReference type="Proteomes" id="UP001225356"/>
    </source>
</evidence>